<dbReference type="Proteomes" id="UP000037600">
    <property type="component" value="Unassembled WGS sequence"/>
</dbReference>
<dbReference type="RefSeq" id="WP_048691334.1">
    <property type="nucleotide sequence ID" value="NZ_KQ130487.1"/>
</dbReference>
<comment type="caution">
    <text evidence="6">The sequence shown here is derived from an EMBL/GenBank/DDBJ whole genome shotgun (WGS) entry which is preliminary data.</text>
</comment>
<accession>A0A0J8GS72</accession>
<comment type="similarity">
    <text evidence="1 4">Belongs to the glycosyl hydrolase 43 family.</text>
</comment>
<evidence type="ECO:0008006" key="8">
    <source>
        <dbReference type="Google" id="ProtNLM"/>
    </source>
</evidence>
<dbReference type="Gene3D" id="2.115.10.20">
    <property type="entry name" value="Glycosyl hydrolase domain, family 43"/>
    <property type="match status" value="1"/>
</dbReference>
<evidence type="ECO:0000313" key="6">
    <source>
        <dbReference type="EMBL" id="KMT65567.1"/>
    </source>
</evidence>
<keyword evidence="2 4" id="KW-0378">Hydrolase</keyword>
<dbReference type="CDD" id="cd08986">
    <property type="entry name" value="GH43-like"/>
    <property type="match status" value="1"/>
</dbReference>
<evidence type="ECO:0000256" key="3">
    <source>
        <dbReference type="ARBA" id="ARBA00023295"/>
    </source>
</evidence>
<evidence type="ECO:0000256" key="5">
    <source>
        <dbReference type="SAM" id="MobiDB-lite"/>
    </source>
</evidence>
<reference evidence="6 7" key="1">
    <citation type="submission" date="2015-04" db="EMBL/GenBank/DDBJ databases">
        <title>Draft Genome Sequence of the Novel Agar-Digesting Marine Bacterium Q1.</title>
        <authorList>
            <person name="Li Y."/>
            <person name="Li D."/>
            <person name="Chen G."/>
            <person name="Du Z."/>
        </authorList>
    </citation>
    <scope>NUCLEOTIDE SEQUENCE [LARGE SCALE GENOMIC DNA]</scope>
    <source>
        <strain evidence="6 7">Q1</strain>
    </source>
</reference>
<organism evidence="6 7">
    <name type="scientific">Catenovulum maritimum</name>
    <dbReference type="NCBI Taxonomy" id="1513271"/>
    <lineage>
        <taxon>Bacteria</taxon>
        <taxon>Pseudomonadati</taxon>
        <taxon>Pseudomonadota</taxon>
        <taxon>Gammaproteobacteria</taxon>
        <taxon>Alteromonadales</taxon>
        <taxon>Alteromonadaceae</taxon>
        <taxon>Catenovulum</taxon>
    </lineage>
</organism>
<dbReference type="GO" id="GO:0004553">
    <property type="term" value="F:hydrolase activity, hydrolyzing O-glycosyl compounds"/>
    <property type="evidence" value="ECO:0007669"/>
    <property type="project" value="InterPro"/>
</dbReference>
<dbReference type="InterPro" id="IPR006710">
    <property type="entry name" value="Glyco_hydro_43"/>
</dbReference>
<gene>
    <name evidence="6" type="ORF">XM47_07640</name>
</gene>
<keyword evidence="3 4" id="KW-0326">Glycosidase</keyword>
<dbReference type="STRING" id="1513271.XM47_07640"/>
<evidence type="ECO:0000256" key="2">
    <source>
        <dbReference type="ARBA" id="ARBA00022801"/>
    </source>
</evidence>
<dbReference type="GO" id="GO:0005975">
    <property type="term" value="P:carbohydrate metabolic process"/>
    <property type="evidence" value="ECO:0007669"/>
    <property type="project" value="InterPro"/>
</dbReference>
<evidence type="ECO:0000256" key="4">
    <source>
        <dbReference type="RuleBase" id="RU361187"/>
    </source>
</evidence>
<dbReference type="Pfam" id="PF04616">
    <property type="entry name" value="Glyco_hydro_43"/>
    <property type="match status" value="1"/>
</dbReference>
<dbReference type="PANTHER" id="PTHR42812">
    <property type="entry name" value="BETA-XYLOSIDASE"/>
    <property type="match status" value="1"/>
</dbReference>
<dbReference type="InterPro" id="IPR023296">
    <property type="entry name" value="Glyco_hydro_beta-prop_sf"/>
</dbReference>
<sequence length="353" mass="41105">MSPVQAAQYNALSKQSKLSLIKQHDIAFEAFKVKLRSPYITLADDGYYYLTGTTAGSHWGSQIGVKIWRSENLIDWQDLGLVWDLYRDGIKQSSWHLEQKILHPEFKNLRAIWSPELHYINNTWWIPHSMNLGGHGLLKSTSGKPEGPYMALPAVSKSGIDPHLFRHNNQTYYFWQSDNMIQLNSEMLLVPKSFKKLTAKGQHEIGYEGISIYKLKHFFVHMASGRYGYEADNSYDLYYSISKDINAEFSHRRMAIKHAGNGNLFKDKHGNWWSSAFEHDFSNRWSLWLIPIEIQETANDVKFIVKDERFKPTNQDQTTVEALIETGPPKRWKNRKPWWRPKKANAQSVVRTK</sequence>
<feature type="region of interest" description="Disordered" evidence="5">
    <location>
        <begin position="334"/>
        <end position="353"/>
    </location>
</feature>
<keyword evidence="7" id="KW-1185">Reference proteome</keyword>
<dbReference type="AlphaFoldDB" id="A0A0J8GS72"/>
<dbReference type="InterPro" id="IPR051795">
    <property type="entry name" value="Glycosyl_Hydrlase_43"/>
</dbReference>
<dbReference type="EMBL" id="LAZL01000010">
    <property type="protein sequence ID" value="KMT65567.1"/>
    <property type="molecule type" value="Genomic_DNA"/>
</dbReference>
<evidence type="ECO:0000256" key="1">
    <source>
        <dbReference type="ARBA" id="ARBA00009865"/>
    </source>
</evidence>
<dbReference type="OrthoDB" id="9794572at2"/>
<dbReference type="PANTHER" id="PTHR42812:SF14">
    <property type="entry name" value="SECRETED PROTEIN"/>
    <property type="match status" value="1"/>
</dbReference>
<protein>
    <recommendedName>
        <fullName evidence="8">Beta-xylosidase</fullName>
    </recommendedName>
</protein>
<dbReference type="SUPFAM" id="SSF75005">
    <property type="entry name" value="Arabinanase/levansucrase/invertase"/>
    <property type="match status" value="1"/>
</dbReference>
<name>A0A0J8GS72_9ALTE</name>
<feature type="compositionally biased region" description="Basic residues" evidence="5">
    <location>
        <begin position="334"/>
        <end position="343"/>
    </location>
</feature>
<proteinExistence type="inferred from homology"/>
<evidence type="ECO:0000313" key="7">
    <source>
        <dbReference type="Proteomes" id="UP000037600"/>
    </source>
</evidence>